<proteinExistence type="predicted"/>
<comment type="caution">
    <text evidence="2">The sequence shown here is derived from an EMBL/GenBank/DDBJ whole genome shotgun (WGS) entry which is preliminary data.</text>
</comment>
<evidence type="ECO:0000313" key="3">
    <source>
        <dbReference type="Proteomes" id="UP001206895"/>
    </source>
</evidence>
<accession>A0ABT1HBR4</accession>
<dbReference type="RefSeq" id="WP_253660753.1">
    <property type="nucleotide sequence ID" value="NZ_BAAAJQ010000001.1"/>
</dbReference>
<keyword evidence="1" id="KW-0732">Signal</keyword>
<sequence>MTSTTRRIAAGIAAGAAAAAFTLAAAGPAAAGPGPQISCAGPRCTNTGDTVGIGFGTYTCPNGIGYPSIAIVFPRSTASVYPANCNPTGFPNYPR</sequence>
<protein>
    <submittedName>
        <fullName evidence="2">Uncharacterized protein</fullName>
    </submittedName>
</protein>
<evidence type="ECO:0000256" key="1">
    <source>
        <dbReference type="SAM" id="SignalP"/>
    </source>
</evidence>
<dbReference type="InterPro" id="IPR006311">
    <property type="entry name" value="TAT_signal"/>
</dbReference>
<feature type="signal peptide" evidence="1">
    <location>
        <begin position="1"/>
        <end position="31"/>
    </location>
</feature>
<gene>
    <name evidence="2" type="ORF">LX13_001521</name>
</gene>
<keyword evidence="3" id="KW-1185">Reference proteome</keyword>
<name>A0ABT1HBR4_9NOCA</name>
<reference evidence="2 3" key="1">
    <citation type="submission" date="2022-06" db="EMBL/GenBank/DDBJ databases">
        <title>Genomic Encyclopedia of Archaeal and Bacterial Type Strains, Phase II (KMG-II): from individual species to whole genera.</title>
        <authorList>
            <person name="Goeker M."/>
        </authorList>
    </citation>
    <scope>NUCLEOTIDE SEQUENCE [LARGE SCALE GENOMIC DNA]</scope>
    <source>
        <strain evidence="2 3">DSM 44693</strain>
    </source>
</reference>
<dbReference type="Proteomes" id="UP001206895">
    <property type="component" value="Unassembled WGS sequence"/>
</dbReference>
<dbReference type="EMBL" id="JAMTCJ010000002">
    <property type="protein sequence ID" value="MCP2175702.1"/>
    <property type="molecule type" value="Genomic_DNA"/>
</dbReference>
<dbReference type="PROSITE" id="PS51318">
    <property type="entry name" value="TAT"/>
    <property type="match status" value="1"/>
</dbReference>
<organism evidence="2 3">
    <name type="scientific">Williamsia maris</name>
    <dbReference type="NCBI Taxonomy" id="72806"/>
    <lineage>
        <taxon>Bacteria</taxon>
        <taxon>Bacillati</taxon>
        <taxon>Actinomycetota</taxon>
        <taxon>Actinomycetes</taxon>
        <taxon>Mycobacteriales</taxon>
        <taxon>Nocardiaceae</taxon>
        <taxon>Williamsia</taxon>
    </lineage>
</organism>
<feature type="chain" id="PRO_5046074195" evidence="1">
    <location>
        <begin position="32"/>
        <end position="95"/>
    </location>
</feature>
<evidence type="ECO:0000313" key="2">
    <source>
        <dbReference type="EMBL" id="MCP2175702.1"/>
    </source>
</evidence>